<protein>
    <recommendedName>
        <fullName evidence="1">Bacterial transcriptional activator domain-containing protein</fullName>
    </recommendedName>
</protein>
<evidence type="ECO:0000259" key="1">
    <source>
        <dbReference type="Pfam" id="PF03704"/>
    </source>
</evidence>
<dbReference type="Gene3D" id="1.25.40.10">
    <property type="entry name" value="Tetratricopeptide repeat domain"/>
    <property type="match status" value="1"/>
</dbReference>
<comment type="caution">
    <text evidence="2">The sequence shown here is derived from an EMBL/GenBank/DDBJ whole genome shotgun (WGS) entry which is preliminary data.</text>
</comment>
<accession>A0ABS7D5J0</accession>
<feature type="domain" description="Bacterial transcriptional activator" evidence="1">
    <location>
        <begin position="9"/>
        <end position="84"/>
    </location>
</feature>
<evidence type="ECO:0000313" key="3">
    <source>
        <dbReference type="Proteomes" id="UP000812277"/>
    </source>
</evidence>
<proteinExistence type="predicted"/>
<organism evidence="2 3">
    <name type="scientific">Paenibacillus oenotherae</name>
    <dbReference type="NCBI Taxonomy" id="1435645"/>
    <lineage>
        <taxon>Bacteria</taxon>
        <taxon>Bacillati</taxon>
        <taxon>Bacillota</taxon>
        <taxon>Bacilli</taxon>
        <taxon>Bacillales</taxon>
        <taxon>Paenibacillaceae</taxon>
        <taxon>Paenibacillus</taxon>
    </lineage>
</organism>
<dbReference type="EMBL" id="JAHZIJ010000004">
    <property type="protein sequence ID" value="MBW7474822.1"/>
    <property type="molecule type" value="Genomic_DNA"/>
</dbReference>
<dbReference type="Pfam" id="PF03704">
    <property type="entry name" value="BTAD"/>
    <property type="match status" value="1"/>
</dbReference>
<dbReference type="SUPFAM" id="SSF48452">
    <property type="entry name" value="TPR-like"/>
    <property type="match status" value="1"/>
</dbReference>
<keyword evidence="3" id="KW-1185">Reference proteome</keyword>
<reference evidence="2 3" key="1">
    <citation type="submission" date="2021-07" db="EMBL/GenBank/DDBJ databases">
        <title>Paenibacillus radiodurans sp. nov., isolated from the southeastern edge of Tengger Desert.</title>
        <authorList>
            <person name="Zhang G."/>
        </authorList>
    </citation>
    <scope>NUCLEOTIDE SEQUENCE [LARGE SCALE GENOMIC DNA]</scope>
    <source>
        <strain evidence="2 3">DT7-4</strain>
    </source>
</reference>
<name>A0ABS7D5J0_9BACL</name>
<dbReference type="Proteomes" id="UP000812277">
    <property type="component" value="Unassembled WGS sequence"/>
</dbReference>
<dbReference type="InterPro" id="IPR011990">
    <property type="entry name" value="TPR-like_helical_dom_sf"/>
</dbReference>
<dbReference type="RefSeq" id="WP_219872057.1">
    <property type="nucleotide sequence ID" value="NZ_JAHZIJ010000004.1"/>
</dbReference>
<evidence type="ECO:0000313" key="2">
    <source>
        <dbReference type="EMBL" id="MBW7474822.1"/>
    </source>
</evidence>
<sequence>MLYDAFAKRLVHWQLEHNGVRQAIQISKKLVRRNELDEEANMLLMHGFAALKDRLALQLHYKQYEALLNQELNIQPSAELAEWYGRL</sequence>
<dbReference type="InterPro" id="IPR005158">
    <property type="entry name" value="BTAD"/>
</dbReference>
<gene>
    <name evidence="2" type="ORF">K0T92_08690</name>
</gene>